<feature type="transmembrane region" description="Helical" evidence="7">
    <location>
        <begin position="277"/>
        <end position="297"/>
    </location>
</feature>
<dbReference type="PROSITE" id="PS50928">
    <property type="entry name" value="ABC_TM1"/>
    <property type="match status" value="1"/>
</dbReference>
<dbReference type="EMBL" id="CAFARE010000018">
    <property type="protein sequence ID" value="CAB4838514.1"/>
    <property type="molecule type" value="Genomic_DNA"/>
</dbReference>
<dbReference type="Pfam" id="PF00528">
    <property type="entry name" value="BPD_transp_1"/>
    <property type="match status" value="1"/>
</dbReference>
<evidence type="ECO:0000256" key="1">
    <source>
        <dbReference type="ARBA" id="ARBA00004651"/>
    </source>
</evidence>
<evidence type="ECO:0000256" key="3">
    <source>
        <dbReference type="ARBA" id="ARBA00022475"/>
    </source>
</evidence>
<dbReference type="PANTHER" id="PTHR30193:SF37">
    <property type="entry name" value="INNER MEMBRANE ABC TRANSPORTER PERMEASE PROTEIN YCJO"/>
    <property type="match status" value="1"/>
</dbReference>
<protein>
    <submittedName>
        <fullName evidence="13">Unannotated protein</fullName>
    </submittedName>
</protein>
<dbReference type="EMBL" id="CAEZYI010000066">
    <property type="protein sequence ID" value="CAB4725042.1"/>
    <property type="molecule type" value="Genomic_DNA"/>
</dbReference>
<dbReference type="EMBL" id="CAFBQC010000020">
    <property type="protein sequence ID" value="CAB5041635.1"/>
    <property type="molecule type" value="Genomic_DNA"/>
</dbReference>
<name>A0A6J7V371_9ZZZZ</name>
<feature type="transmembrane region" description="Helical" evidence="7">
    <location>
        <begin position="215"/>
        <end position="234"/>
    </location>
</feature>
<keyword evidence="4 7" id="KW-0812">Transmembrane</keyword>
<dbReference type="InterPro" id="IPR035906">
    <property type="entry name" value="MetI-like_sf"/>
</dbReference>
<evidence type="ECO:0000313" key="12">
    <source>
        <dbReference type="EMBL" id="CAB5041635.1"/>
    </source>
</evidence>
<dbReference type="Gene3D" id="1.10.3720.10">
    <property type="entry name" value="MetI-like"/>
    <property type="match status" value="1"/>
</dbReference>
<feature type="transmembrane region" description="Helical" evidence="7">
    <location>
        <begin position="121"/>
        <end position="142"/>
    </location>
</feature>
<reference evidence="13" key="1">
    <citation type="submission" date="2020-05" db="EMBL/GenBank/DDBJ databases">
        <authorList>
            <person name="Chiriac C."/>
            <person name="Salcher M."/>
            <person name="Ghai R."/>
            <person name="Kavagutti S V."/>
        </authorList>
    </citation>
    <scope>NUCLEOTIDE SEQUENCE</scope>
</reference>
<evidence type="ECO:0000256" key="4">
    <source>
        <dbReference type="ARBA" id="ARBA00022692"/>
    </source>
</evidence>
<dbReference type="EMBL" id="CAFAAA010000012">
    <property type="protein sequence ID" value="CAB4778436.1"/>
    <property type="molecule type" value="Genomic_DNA"/>
</dbReference>
<evidence type="ECO:0000256" key="2">
    <source>
        <dbReference type="ARBA" id="ARBA00022448"/>
    </source>
</evidence>
<keyword evidence="3" id="KW-1003">Cell membrane</keyword>
<dbReference type="PANTHER" id="PTHR30193">
    <property type="entry name" value="ABC TRANSPORTER PERMEASE PROTEIN"/>
    <property type="match status" value="1"/>
</dbReference>
<evidence type="ECO:0000256" key="5">
    <source>
        <dbReference type="ARBA" id="ARBA00022989"/>
    </source>
</evidence>
<keyword evidence="6 7" id="KW-0472">Membrane</keyword>
<evidence type="ECO:0000259" key="8">
    <source>
        <dbReference type="PROSITE" id="PS50928"/>
    </source>
</evidence>
<dbReference type="AlphaFoldDB" id="A0A6J7V371"/>
<evidence type="ECO:0000313" key="13">
    <source>
        <dbReference type="EMBL" id="CAB5072830.1"/>
    </source>
</evidence>
<sequence>MQTSAVNQTSIRKRYSLSHIIDKYFLVFVSWPSMLIMLAVTAIPFIITIILSFTNYDLILEDWKFIGFNNFRELVKDPQLPKILSNTAYLVIGSTVLTTVFGLGLAVLMNSTVRGTRTIRSMYMLPIMTAPIVVAFTWRAMFNNDAGWINWILGLLHLPKPLWLGDPHLAMPAILISDMWTGVAFQAILLLAGLMSVPIELKQAATTDGATSWQVFWHVTLPHIRPVLFVAILLRLIEAFRKFEGIQILTTGGPGIASTPLNLAIYDTGLYYDRVGYAASMGVLLIVIIAISVGLLFRFSPRQELGK</sequence>
<evidence type="ECO:0000313" key="10">
    <source>
        <dbReference type="EMBL" id="CAB4778436.1"/>
    </source>
</evidence>
<comment type="subcellular location">
    <subcellularLocation>
        <location evidence="1">Cell membrane</location>
        <topology evidence="1">Multi-pass membrane protein</topology>
    </subcellularLocation>
</comment>
<dbReference type="EMBL" id="CAFBRA010000016">
    <property type="protein sequence ID" value="CAB5072830.1"/>
    <property type="molecule type" value="Genomic_DNA"/>
</dbReference>
<keyword evidence="5 7" id="KW-1133">Transmembrane helix</keyword>
<evidence type="ECO:0000256" key="7">
    <source>
        <dbReference type="SAM" id="Phobius"/>
    </source>
</evidence>
<feature type="transmembrane region" description="Helical" evidence="7">
    <location>
        <begin position="172"/>
        <end position="195"/>
    </location>
</feature>
<feature type="domain" description="ABC transmembrane type-1" evidence="8">
    <location>
        <begin position="84"/>
        <end position="296"/>
    </location>
</feature>
<dbReference type="SUPFAM" id="SSF161098">
    <property type="entry name" value="MetI-like"/>
    <property type="match status" value="1"/>
</dbReference>
<gene>
    <name evidence="9" type="ORF">UFOPK2662_01009</name>
    <name evidence="10" type="ORF">UFOPK2942_00558</name>
    <name evidence="11" type="ORF">UFOPK3232_00642</name>
    <name evidence="12" type="ORF">UFOPK4242_00559</name>
    <name evidence="13" type="ORF">UFOPK4382_00380</name>
</gene>
<proteinExistence type="predicted"/>
<evidence type="ECO:0000313" key="9">
    <source>
        <dbReference type="EMBL" id="CAB4725042.1"/>
    </source>
</evidence>
<dbReference type="CDD" id="cd06261">
    <property type="entry name" value="TM_PBP2"/>
    <property type="match status" value="1"/>
</dbReference>
<evidence type="ECO:0000313" key="11">
    <source>
        <dbReference type="EMBL" id="CAB4838514.1"/>
    </source>
</evidence>
<keyword evidence="2" id="KW-0813">Transport</keyword>
<evidence type="ECO:0000256" key="6">
    <source>
        <dbReference type="ARBA" id="ARBA00023136"/>
    </source>
</evidence>
<dbReference type="InterPro" id="IPR051393">
    <property type="entry name" value="ABC_transporter_permease"/>
</dbReference>
<organism evidence="13">
    <name type="scientific">freshwater metagenome</name>
    <dbReference type="NCBI Taxonomy" id="449393"/>
    <lineage>
        <taxon>unclassified sequences</taxon>
        <taxon>metagenomes</taxon>
        <taxon>ecological metagenomes</taxon>
    </lineage>
</organism>
<dbReference type="InterPro" id="IPR000515">
    <property type="entry name" value="MetI-like"/>
</dbReference>
<feature type="transmembrane region" description="Helical" evidence="7">
    <location>
        <begin position="24"/>
        <end position="53"/>
    </location>
</feature>
<dbReference type="GO" id="GO:0005886">
    <property type="term" value="C:plasma membrane"/>
    <property type="evidence" value="ECO:0007669"/>
    <property type="project" value="UniProtKB-SubCell"/>
</dbReference>
<accession>A0A6J7V371</accession>
<feature type="transmembrane region" description="Helical" evidence="7">
    <location>
        <begin position="88"/>
        <end position="109"/>
    </location>
</feature>
<dbReference type="GO" id="GO:0055085">
    <property type="term" value="P:transmembrane transport"/>
    <property type="evidence" value="ECO:0007669"/>
    <property type="project" value="InterPro"/>
</dbReference>